<name>A0A0K2ZZN5_9XANT</name>
<proteinExistence type="predicted"/>
<dbReference type="AlphaFoldDB" id="A0A0K2ZZN5"/>
<gene>
    <name evidence="2" type="ORF">XTPLMG728_2807</name>
</gene>
<protein>
    <submittedName>
        <fullName evidence="2">Uncharacterized protein</fullName>
    </submittedName>
</protein>
<dbReference type="EMBL" id="CXOK01000094">
    <property type="protein sequence ID" value="CTP91138.1"/>
    <property type="molecule type" value="Genomic_DNA"/>
</dbReference>
<organism evidence="2 3">
    <name type="scientific">Xanthomonas graminis pv. poae</name>
    <dbReference type="NCBI Taxonomy" id="227946"/>
    <lineage>
        <taxon>Bacteria</taxon>
        <taxon>Pseudomonadati</taxon>
        <taxon>Pseudomonadota</taxon>
        <taxon>Gammaproteobacteria</taxon>
        <taxon>Lysobacterales</taxon>
        <taxon>Lysobacteraceae</taxon>
        <taxon>Xanthomonas</taxon>
        <taxon>Xanthomonas translucens group</taxon>
        <taxon>Xanthomonas graminis</taxon>
    </lineage>
</organism>
<sequence>MTDHSRSNIRDRLGIGEQGHTDFRQGVRELG</sequence>
<feature type="region of interest" description="Disordered" evidence="1">
    <location>
        <begin position="1"/>
        <end position="31"/>
    </location>
</feature>
<evidence type="ECO:0000256" key="1">
    <source>
        <dbReference type="SAM" id="MobiDB-lite"/>
    </source>
</evidence>
<evidence type="ECO:0000313" key="3">
    <source>
        <dbReference type="Proteomes" id="UP000041247"/>
    </source>
</evidence>
<evidence type="ECO:0000313" key="2">
    <source>
        <dbReference type="EMBL" id="CTP91138.1"/>
    </source>
</evidence>
<accession>A0A0K2ZZN5</accession>
<dbReference type="Proteomes" id="UP000041247">
    <property type="component" value="Unassembled WGS sequence"/>
</dbReference>
<reference evidence="2 3" key="1">
    <citation type="submission" date="2015-07" db="EMBL/GenBank/DDBJ databases">
        <authorList>
            <person name="Noorani M."/>
        </authorList>
    </citation>
    <scope>NUCLEOTIDE SEQUENCE [LARGE SCALE GENOMIC DNA]</scope>
    <source>
        <strain evidence="2">LMG728</strain>
    </source>
</reference>